<evidence type="ECO:0000256" key="1">
    <source>
        <dbReference type="SAM" id="SignalP"/>
    </source>
</evidence>
<feature type="chain" id="PRO_5040990457" evidence="1">
    <location>
        <begin position="23"/>
        <end position="193"/>
    </location>
</feature>
<comment type="caution">
    <text evidence="2">The sequence shown here is derived from an EMBL/GenBank/DDBJ whole genome shotgun (WGS) entry which is preliminary data.</text>
</comment>
<organism evidence="2 3">
    <name type="scientific">Periconia digitata</name>
    <dbReference type="NCBI Taxonomy" id="1303443"/>
    <lineage>
        <taxon>Eukaryota</taxon>
        <taxon>Fungi</taxon>
        <taxon>Dikarya</taxon>
        <taxon>Ascomycota</taxon>
        <taxon>Pezizomycotina</taxon>
        <taxon>Dothideomycetes</taxon>
        <taxon>Pleosporomycetidae</taxon>
        <taxon>Pleosporales</taxon>
        <taxon>Massarineae</taxon>
        <taxon>Periconiaceae</taxon>
        <taxon>Periconia</taxon>
    </lineage>
</organism>
<dbReference type="AlphaFoldDB" id="A0A9W4UUN3"/>
<name>A0A9W4UUN3_9PLEO</name>
<feature type="signal peptide" evidence="1">
    <location>
        <begin position="1"/>
        <end position="22"/>
    </location>
</feature>
<protein>
    <submittedName>
        <fullName evidence="2">Uncharacterized protein</fullName>
    </submittedName>
</protein>
<evidence type="ECO:0000313" key="3">
    <source>
        <dbReference type="Proteomes" id="UP001152607"/>
    </source>
</evidence>
<keyword evidence="3" id="KW-1185">Reference proteome</keyword>
<sequence>MLTSHIITFVVPFLIQASPALPQATPVLTSIPADNWASKVSALRTYILSQPPSLTNAGFSKGPTYQLTFSDGDCHQIRLYNWDCSKSIPYSMRGIANWIDDSDFASYNLTRFEDWRFFVYGWYRDPDDGFAFYDVARMTWGPCGNRGPQSACGHVYCTDKNGVAVGGPGTVPEGENPWLDPNERDRTCEWLKE</sequence>
<evidence type="ECO:0000313" key="2">
    <source>
        <dbReference type="EMBL" id="CAI6342174.1"/>
    </source>
</evidence>
<gene>
    <name evidence="2" type="ORF">PDIGIT_LOCUS15379</name>
</gene>
<dbReference type="Proteomes" id="UP001152607">
    <property type="component" value="Unassembled WGS sequence"/>
</dbReference>
<proteinExistence type="predicted"/>
<accession>A0A9W4UUN3</accession>
<reference evidence="2" key="1">
    <citation type="submission" date="2023-01" db="EMBL/GenBank/DDBJ databases">
        <authorList>
            <person name="Van Ghelder C."/>
            <person name="Rancurel C."/>
        </authorList>
    </citation>
    <scope>NUCLEOTIDE SEQUENCE</scope>
    <source>
        <strain evidence="2">CNCM I-4278</strain>
    </source>
</reference>
<dbReference type="OrthoDB" id="3788596at2759"/>
<keyword evidence="1" id="KW-0732">Signal</keyword>
<dbReference type="EMBL" id="CAOQHR010000013">
    <property type="protein sequence ID" value="CAI6342174.1"/>
    <property type="molecule type" value="Genomic_DNA"/>
</dbReference>